<dbReference type="InterPro" id="IPR031318">
    <property type="entry name" value="OPI10"/>
</dbReference>
<reference evidence="5" key="1">
    <citation type="submission" date="2016-02" db="EMBL/GenBank/DDBJ databases">
        <title>Comparative genomics of biotechnologically important yeasts.</title>
        <authorList>
            <consortium name="DOE Joint Genome Institute"/>
            <person name="Riley R."/>
            <person name="Haridas S."/>
            <person name="Wolfe K.H."/>
            <person name="Lopes M.R."/>
            <person name="Hittinger C.T."/>
            <person name="Goker M."/>
            <person name="Salamov A."/>
            <person name="Wisecaver J."/>
            <person name="Long T.M."/>
            <person name="Aerts A.L."/>
            <person name="Barry K."/>
            <person name="Choi C."/>
            <person name="Clum A."/>
            <person name="Coughlan A.Y."/>
            <person name="Deshpande S."/>
            <person name="Douglass A.P."/>
            <person name="Hanson S.J."/>
            <person name="Klenk H.-P."/>
            <person name="Labutti K."/>
            <person name="Lapidus A."/>
            <person name="Lindquist E."/>
            <person name="Lipzen A."/>
            <person name="Meier-Kolthoff J.P."/>
            <person name="Ohm R.A."/>
            <person name="Otillar R.P."/>
            <person name="Pangilinan J."/>
            <person name="Peng Y."/>
            <person name="Rokas A."/>
            <person name="Rosa C.A."/>
            <person name="Scheuner C."/>
            <person name="Sibirny A.A."/>
            <person name="Slot J.C."/>
            <person name="Stielow J.B."/>
            <person name="Sun H."/>
            <person name="Kurtzman C.P."/>
            <person name="Blackwell M."/>
            <person name="Jeffries T.W."/>
            <person name="Grigoriev I.V."/>
        </authorList>
    </citation>
    <scope>NUCLEOTIDE SEQUENCE [LARGE SCALE GENOMIC DNA]</scope>
    <source>
        <strain evidence="5">NRRL Y-17796</strain>
    </source>
</reference>
<comment type="similarity">
    <text evidence="1">Belongs to the OPI10 family.</text>
</comment>
<dbReference type="GO" id="GO:0005635">
    <property type="term" value="C:nuclear envelope"/>
    <property type="evidence" value="ECO:0007669"/>
    <property type="project" value="EnsemblFungi"/>
</dbReference>
<accession>A0A1E4TBB0</accession>
<dbReference type="Proteomes" id="UP000095023">
    <property type="component" value="Unassembled WGS sequence"/>
</dbReference>
<dbReference type="GO" id="GO:0005829">
    <property type="term" value="C:cytosol"/>
    <property type="evidence" value="ECO:0007669"/>
    <property type="project" value="TreeGrafter"/>
</dbReference>
<evidence type="ECO:0000313" key="5">
    <source>
        <dbReference type="Proteomes" id="UP000095023"/>
    </source>
</evidence>
<dbReference type="Pfam" id="PF21057">
    <property type="entry name" value="Hikeshi-like_C"/>
    <property type="match status" value="1"/>
</dbReference>
<protein>
    <submittedName>
        <fullName evidence="4">Uncharacterized protein</fullName>
    </submittedName>
</protein>
<dbReference type="EMBL" id="KV453843">
    <property type="protein sequence ID" value="ODV89021.1"/>
    <property type="molecule type" value="Genomic_DNA"/>
</dbReference>
<proteinExistence type="inferred from homology"/>
<organism evidence="4 5">
    <name type="scientific">Tortispora caseinolytica NRRL Y-17796</name>
    <dbReference type="NCBI Taxonomy" id="767744"/>
    <lineage>
        <taxon>Eukaryota</taxon>
        <taxon>Fungi</taxon>
        <taxon>Dikarya</taxon>
        <taxon>Ascomycota</taxon>
        <taxon>Saccharomycotina</taxon>
        <taxon>Trigonopsidomycetes</taxon>
        <taxon>Trigonopsidales</taxon>
        <taxon>Trigonopsidaceae</taxon>
        <taxon>Tortispora</taxon>
    </lineage>
</organism>
<evidence type="ECO:0000256" key="1">
    <source>
        <dbReference type="ARBA" id="ARBA00006623"/>
    </source>
</evidence>
<name>A0A1E4TBB0_9ASCO</name>
<dbReference type="GO" id="GO:0006606">
    <property type="term" value="P:protein import into nucleus"/>
    <property type="evidence" value="ECO:0007669"/>
    <property type="project" value="EnsemblFungi"/>
</dbReference>
<dbReference type="OrthoDB" id="10248398at2759"/>
<feature type="domain" description="Hikeshi-like C-terminal" evidence="3">
    <location>
        <begin position="137"/>
        <end position="188"/>
    </location>
</feature>
<sequence length="191" mass="20946">MFGAICAGRPVQDNLTQIDENKFAFQIEDGANVNHVVVFLLPGSAFQEGLAASIYFQWPGKPFQLLGGLANSKPSAIFKVKQSANTTGSPSSGPVTITLGISIEPIAQVEQQLLTLHQNDPNDGQMVLFNRPVSPASIVTLANRIVQHLYNYLGGFATPDGMVPMKVFDDWWRKFQERLQVNPSFLDNAIE</sequence>
<dbReference type="Pfam" id="PF05603">
    <property type="entry name" value="Hikeshi-like_N"/>
    <property type="match status" value="1"/>
</dbReference>
<dbReference type="InterPro" id="IPR008493">
    <property type="entry name" value="Hikeshi-like_N"/>
</dbReference>
<dbReference type="PANTHER" id="PTHR12925:SF0">
    <property type="entry name" value="PROTEIN HIKESHI"/>
    <property type="match status" value="1"/>
</dbReference>
<keyword evidence="5" id="KW-1185">Reference proteome</keyword>
<feature type="domain" description="Hikeshi-like N-terminal" evidence="2">
    <location>
        <begin position="5"/>
        <end position="118"/>
    </location>
</feature>
<evidence type="ECO:0000259" key="2">
    <source>
        <dbReference type="Pfam" id="PF05603"/>
    </source>
</evidence>
<evidence type="ECO:0000259" key="3">
    <source>
        <dbReference type="Pfam" id="PF21057"/>
    </source>
</evidence>
<evidence type="ECO:0000313" key="4">
    <source>
        <dbReference type="EMBL" id="ODV89021.1"/>
    </source>
</evidence>
<dbReference type="AlphaFoldDB" id="A0A1E4TBB0"/>
<dbReference type="PANTHER" id="PTHR12925">
    <property type="entry name" value="HIKESHI FAMILY MEMBER"/>
    <property type="match status" value="1"/>
</dbReference>
<gene>
    <name evidence="4" type="ORF">CANCADRAFT_28759</name>
</gene>
<dbReference type="InterPro" id="IPR048364">
    <property type="entry name" value="Hikeshi-like_C"/>
</dbReference>
<dbReference type="GO" id="GO:0061608">
    <property type="term" value="F:nuclear import signal receptor activity"/>
    <property type="evidence" value="ECO:0007669"/>
    <property type="project" value="EnsemblFungi"/>
</dbReference>